<reference evidence="3 4" key="1">
    <citation type="submission" date="2020-08" db="EMBL/GenBank/DDBJ databases">
        <title>Genome Sequencing of Nocardia wallacei strain FMUON74 and assembly.</title>
        <authorList>
            <person name="Toyokawa M."/>
            <person name="Uesaka K."/>
        </authorList>
    </citation>
    <scope>NUCLEOTIDE SEQUENCE [LARGE SCALE GENOMIC DNA]</scope>
    <source>
        <strain evidence="3 4">FMUON74</strain>
    </source>
</reference>
<gene>
    <name evidence="3" type="ORF">NWFMUON74_14260</name>
</gene>
<dbReference type="PANTHER" id="PTHR35377">
    <property type="entry name" value="ANTITOXIN VAPB49-RELATED-RELATED"/>
    <property type="match status" value="1"/>
</dbReference>
<protein>
    <submittedName>
        <fullName evidence="3">Uncharacterized protein</fullName>
    </submittedName>
</protein>
<dbReference type="PANTHER" id="PTHR35377:SF5">
    <property type="entry name" value="ANTITOXIN VAPB46"/>
    <property type="match status" value="1"/>
</dbReference>
<feature type="compositionally biased region" description="Polar residues" evidence="2">
    <location>
        <begin position="79"/>
        <end position="90"/>
    </location>
</feature>
<comment type="similarity">
    <text evidence="1">Belongs to the phD/YefM antitoxin family.</text>
</comment>
<sequence length="90" mass="9824">MATGGEMRVGVRDLRDALSRHLAMVRAGHTVTVTDHGTVIARIVPAGQPTALERLIEEGRVKPAARPRRHAPEPIRTEGSVSDLVSEQRR</sequence>
<dbReference type="InterPro" id="IPR051416">
    <property type="entry name" value="phD-YefM_TA_antitoxins"/>
</dbReference>
<dbReference type="EMBL" id="AP023396">
    <property type="protein sequence ID" value="BCK53654.1"/>
    <property type="molecule type" value="Genomic_DNA"/>
</dbReference>
<evidence type="ECO:0000256" key="1">
    <source>
        <dbReference type="ARBA" id="ARBA00009981"/>
    </source>
</evidence>
<organism evidence="3 4">
    <name type="scientific">Nocardia wallacei</name>
    <dbReference type="NCBI Taxonomy" id="480035"/>
    <lineage>
        <taxon>Bacteria</taxon>
        <taxon>Bacillati</taxon>
        <taxon>Actinomycetota</taxon>
        <taxon>Actinomycetes</taxon>
        <taxon>Mycobacteriales</taxon>
        <taxon>Nocardiaceae</taxon>
        <taxon>Nocardia</taxon>
    </lineage>
</organism>
<dbReference type="Proteomes" id="UP000516173">
    <property type="component" value="Chromosome"/>
</dbReference>
<dbReference type="AlphaFoldDB" id="A0A7G1KJW5"/>
<dbReference type="Gene3D" id="3.40.1620.10">
    <property type="entry name" value="YefM-like domain"/>
    <property type="match status" value="1"/>
</dbReference>
<dbReference type="GO" id="GO:0097351">
    <property type="term" value="F:toxin sequestering activity"/>
    <property type="evidence" value="ECO:0007669"/>
    <property type="project" value="TreeGrafter"/>
</dbReference>
<dbReference type="GeneID" id="80346020"/>
<feature type="region of interest" description="Disordered" evidence="2">
    <location>
        <begin position="60"/>
        <end position="90"/>
    </location>
</feature>
<dbReference type="SUPFAM" id="SSF143120">
    <property type="entry name" value="YefM-like"/>
    <property type="match status" value="1"/>
</dbReference>
<keyword evidence="4" id="KW-1185">Reference proteome</keyword>
<dbReference type="KEGG" id="nwl:NWFMUON74_14260"/>
<name>A0A7G1KJW5_9NOCA</name>
<evidence type="ECO:0000313" key="3">
    <source>
        <dbReference type="EMBL" id="BCK53654.1"/>
    </source>
</evidence>
<dbReference type="InterPro" id="IPR036165">
    <property type="entry name" value="YefM-like_sf"/>
</dbReference>
<evidence type="ECO:0000313" key="4">
    <source>
        <dbReference type="Proteomes" id="UP000516173"/>
    </source>
</evidence>
<proteinExistence type="inferred from homology"/>
<evidence type="ECO:0000256" key="2">
    <source>
        <dbReference type="SAM" id="MobiDB-lite"/>
    </source>
</evidence>
<dbReference type="RefSeq" id="WP_232110888.1">
    <property type="nucleotide sequence ID" value="NZ_AP023396.1"/>
</dbReference>
<accession>A0A7G1KJW5</accession>